<dbReference type="AlphaFoldDB" id="A0A4Y8UJ45"/>
<dbReference type="Pfam" id="PF12697">
    <property type="entry name" value="Abhydrolase_6"/>
    <property type="match status" value="1"/>
</dbReference>
<dbReference type="GO" id="GO:0016787">
    <property type="term" value="F:hydrolase activity"/>
    <property type="evidence" value="ECO:0007669"/>
    <property type="project" value="UniProtKB-KW"/>
</dbReference>
<gene>
    <name evidence="2" type="ORF">E3W66_02410</name>
</gene>
<dbReference type="EMBL" id="SPIA01000001">
    <property type="protein sequence ID" value="TFH68825.1"/>
    <property type="molecule type" value="Genomic_DNA"/>
</dbReference>
<dbReference type="PANTHER" id="PTHR43689:SF8">
    <property type="entry name" value="ALPHA_BETA-HYDROLASES SUPERFAMILY PROTEIN"/>
    <property type="match status" value="1"/>
</dbReference>
<proteinExistence type="predicted"/>
<dbReference type="InterPro" id="IPR029058">
    <property type="entry name" value="AB_hydrolase_fold"/>
</dbReference>
<sequence length="276" mass="30065">MQSPISQQLTLDGGLLLNYLDLAATAPYRGDVLFLHGSGPGASGWSNFKFNAEAFCAAGYRVVIPDLPGYGDSDKPTDVDYTLDYFVAAVTGLTEQLGLEQLTLVGNSLGGAIALGTALQQPNSVAKLILMAPGGIEEREVYFNMRGIQEMVKYPMGSAEFTRPILTELLKLLVADPVHVTEALVDERWATLQKQNSQVLASMQIPNLTAQLASLTQPIQVFWGSDDQFCPASGGQKFIDHCNNAKLNLLTSCGHWVMVEYPDYFNRQSLDFIAHS</sequence>
<comment type="caution">
    <text evidence="2">The sequence shown here is derived from an EMBL/GenBank/DDBJ whole genome shotgun (WGS) entry which is preliminary data.</text>
</comment>
<feature type="domain" description="AB hydrolase-1" evidence="1">
    <location>
        <begin position="32"/>
        <end position="267"/>
    </location>
</feature>
<keyword evidence="3" id="KW-1185">Reference proteome</keyword>
<name>A0A4Y8UJ45_9GAMM</name>
<organism evidence="2 3">
    <name type="scientific">Gammaproteobacteria bacterium LSUCC0057</name>
    <dbReference type="NCBI Taxonomy" id="2559237"/>
    <lineage>
        <taxon>Bacteria</taxon>
        <taxon>Pseudomonadati</taxon>
        <taxon>Pseudomonadota</taxon>
        <taxon>Gammaproteobacteria</taxon>
        <taxon>Cellvibrionales</taxon>
        <taxon>Porticoccaceae</taxon>
        <taxon>SAR92 clade</taxon>
    </lineage>
</organism>
<dbReference type="SUPFAM" id="SSF53474">
    <property type="entry name" value="alpha/beta-Hydrolases"/>
    <property type="match status" value="1"/>
</dbReference>
<dbReference type="InterPro" id="IPR000073">
    <property type="entry name" value="AB_hydrolase_1"/>
</dbReference>
<dbReference type="PANTHER" id="PTHR43689">
    <property type="entry name" value="HYDROLASE"/>
    <property type="match status" value="1"/>
</dbReference>
<accession>A0A4Y8UJ45</accession>
<reference evidence="2 3" key="1">
    <citation type="submission" date="2019-03" db="EMBL/GenBank/DDBJ databases">
        <title>Draft genome of Gammaproteobacteria bacterium LSUCC0057, a member of the SAR92 clade.</title>
        <authorList>
            <person name="Lanclos V.C."/>
            <person name="Doiron C."/>
            <person name="Henson M.W."/>
            <person name="Thrash J.C."/>
        </authorList>
    </citation>
    <scope>NUCLEOTIDE SEQUENCE [LARGE SCALE GENOMIC DNA]</scope>
    <source>
        <strain evidence="2 3">LSUCC0057</strain>
    </source>
</reference>
<evidence type="ECO:0000259" key="1">
    <source>
        <dbReference type="Pfam" id="PF12697"/>
    </source>
</evidence>
<dbReference type="PRINTS" id="PR00111">
    <property type="entry name" value="ABHYDROLASE"/>
</dbReference>
<dbReference type="PRINTS" id="PR00412">
    <property type="entry name" value="EPOXHYDRLASE"/>
</dbReference>
<keyword evidence="2" id="KW-0378">Hydrolase</keyword>
<protein>
    <submittedName>
        <fullName evidence="2">Alpha/beta fold hydrolase</fullName>
    </submittedName>
</protein>
<evidence type="ECO:0000313" key="3">
    <source>
        <dbReference type="Proteomes" id="UP000298133"/>
    </source>
</evidence>
<dbReference type="Gene3D" id="3.40.50.1820">
    <property type="entry name" value="alpha/beta hydrolase"/>
    <property type="match status" value="1"/>
</dbReference>
<dbReference type="OrthoDB" id="334507at2"/>
<dbReference type="InterPro" id="IPR000639">
    <property type="entry name" value="Epox_hydrolase-like"/>
</dbReference>
<evidence type="ECO:0000313" key="2">
    <source>
        <dbReference type="EMBL" id="TFH68825.1"/>
    </source>
</evidence>
<dbReference type="Proteomes" id="UP000298133">
    <property type="component" value="Unassembled WGS sequence"/>
</dbReference>